<dbReference type="PROSITE" id="PS50249">
    <property type="entry name" value="MPN"/>
    <property type="match status" value="1"/>
</dbReference>
<organism evidence="4 5">
    <name type="scientific">Paludisphaera mucosa</name>
    <dbReference type="NCBI Taxonomy" id="3030827"/>
    <lineage>
        <taxon>Bacteria</taxon>
        <taxon>Pseudomonadati</taxon>
        <taxon>Planctomycetota</taxon>
        <taxon>Planctomycetia</taxon>
        <taxon>Isosphaerales</taxon>
        <taxon>Isosphaeraceae</taxon>
        <taxon>Paludisphaera</taxon>
    </lineage>
</organism>
<feature type="domain" description="MPN" evidence="3">
    <location>
        <begin position="43"/>
        <end position="182"/>
    </location>
</feature>
<evidence type="ECO:0000313" key="4">
    <source>
        <dbReference type="EMBL" id="MDG3006776.1"/>
    </source>
</evidence>
<keyword evidence="2" id="KW-0472">Membrane</keyword>
<evidence type="ECO:0000313" key="5">
    <source>
        <dbReference type="Proteomes" id="UP001216907"/>
    </source>
</evidence>
<dbReference type="RefSeq" id="WP_277863069.1">
    <property type="nucleotide sequence ID" value="NZ_JARRAG010000002.1"/>
</dbReference>
<dbReference type="InterPro" id="IPR037518">
    <property type="entry name" value="MPN"/>
</dbReference>
<reference evidence="4 5" key="1">
    <citation type="submission" date="2023-03" db="EMBL/GenBank/DDBJ databases">
        <title>Paludisphaera mucosa sp. nov. a novel planctomycete from northern fen.</title>
        <authorList>
            <person name="Ivanova A."/>
        </authorList>
    </citation>
    <scope>NUCLEOTIDE SEQUENCE [LARGE SCALE GENOMIC DNA]</scope>
    <source>
        <strain evidence="4 5">Pla2</strain>
    </source>
</reference>
<dbReference type="Pfam" id="PF01398">
    <property type="entry name" value="JAB"/>
    <property type="match status" value="1"/>
</dbReference>
<dbReference type="SUPFAM" id="SSF102712">
    <property type="entry name" value="JAB1/MPN domain"/>
    <property type="match status" value="1"/>
</dbReference>
<protein>
    <submittedName>
        <fullName evidence="4">Mov34/MPN/PAD-1 family protein</fullName>
    </submittedName>
</protein>
<keyword evidence="1" id="KW-0378">Hydrolase</keyword>
<evidence type="ECO:0000256" key="1">
    <source>
        <dbReference type="ARBA" id="ARBA00023049"/>
    </source>
</evidence>
<dbReference type="Gene3D" id="3.40.140.10">
    <property type="entry name" value="Cytidine Deaminase, domain 2"/>
    <property type="match status" value="1"/>
</dbReference>
<accession>A0ABT6FH21</accession>
<evidence type="ECO:0000259" key="3">
    <source>
        <dbReference type="PROSITE" id="PS50249"/>
    </source>
</evidence>
<keyword evidence="2" id="KW-0812">Transmembrane</keyword>
<dbReference type="EMBL" id="JARRAG010000002">
    <property type="protein sequence ID" value="MDG3006776.1"/>
    <property type="molecule type" value="Genomic_DNA"/>
</dbReference>
<keyword evidence="2" id="KW-1133">Transmembrane helix</keyword>
<gene>
    <name evidence="4" type="ORF">PZE19_23650</name>
</gene>
<feature type="transmembrane region" description="Helical" evidence="2">
    <location>
        <begin position="424"/>
        <end position="445"/>
    </location>
</feature>
<feature type="transmembrane region" description="Helical" evidence="2">
    <location>
        <begin position="242"/>
        <end position="266"/>
    </location>
</feature>
<dbReference type="InterPro" id="IPR000555">
    <property type="entry name" value="JAMM/MPN+_dom"/>
</dbReference>
<dbReference type="Proteomes" id="UP001216907">
    <property type="component" value="Unassembled WGS sequence"/>
</dbReference>
<proteinExistence type="predicted"/>
<comment type="caution">
    <text evidence="4">The sequence shown here is derived from an EMBL/GenBank/DDBJ whole genome shotgun (WGS) entry which is preliminary data.</text>
</comment>
<name>A0ABT6FH21_9BACT</name>
<sequence length="463" mass="50596">MSGDDMVFGEVRFREPARLKRPDRDARYACVACQTPGPDDLPVFLDPAPADAIERHALSDTSVELGGVLLGKECVDPASGRPFVWITRSLEAKHYANTQASFTYTHDSWEEITRERDRLHPDLDVVGWYHTHPNFGIFLSHHDLFIHQNFFSQPLQTAYVVDPIQGTRGFFQWADGRMVQVGGFHLCAERSERVALSRLADQMENLPGSSQGGSGLSPRLEAELIKMLSRPAPPVGGPGDRLALAVLLGFLGSLLFLLVATAGFWLSRVDGRLGEQGDALAALKLEVDESASGRKAAVDLLLEKVGGETPELFVERYEKLARARDDARKQLVAQQSVNEALGLRVKDLTSAAGSLGAELDAARKTLAEYEADAKAAPKLRERIAVLESEAAENLREIKDQRAILATKEGENAAATYNSLKVYTLTTYAAGLAALLMGLTAVFFYYRSLAPPPETSHAASRRAP</sequence>
<evidence type="ECO:0000256" key="2">
    <source>
        <dbReference type="SAM" id="Phobius"/>
    </source>
</evidence>
<keyword evidence="1" id="KW-0482">Metalloprotease</keyword>
<keyword evidence="1" id="KW-0645">Protease</keyword>
<keyword evidence="5" id="KW-1185">Reference proteome</keyword>